<evidence type="ECO:0000256" key="1">
    <source>
        <dbReference type="SAM" id="Phobius"/>
    </source>
</evidence>
<gene>
    <name evidence="2" type="ORF">BWY73_00596</name>
</gene>
<dbReference type="Proteomes" id="UP000485484">
    <property type="component" value="Unassembled WGS sequence"/>
</dbReference>
<sequence length="107" mass="11988">MEWDRAVADVERRVRGKIDRQAALEPLATLVIARPSVNRPFLIANRSEKDLLGRLLFKGYAGLAFGLALLFFNLAGLFGHFFHQPAFGEKYFQVIKLIATAIQRGDG</sequence>
<proteinExistence type="predicted"/>
<reference evidence="2" key="1">
    <citation type="submission" date="2017-02" db="EMBL/GenBank/DDBJ databases">
        <title>Delving into the versatile metabolic prowess of the omnipresent phylum Bacteroidetes.</title>
        <authorList>
            <person name="Nobu M.K."/>
            <person name="Mei R."/>
            <person name="Narihiro T."/>
            <person name="Kuroda K."/>
            <person name="Liu W.-T."/>
        </authorList>
    </citation>
    <scope>NUCLEOTIDE SEQUENCE</scope>
    <source>
        <strain evidence="2">ADurb.Bin417</strain>
    </source>
</reference>
<feature type="transmembrane region" description="Helical" evidence="1">
    <location>
        <begin position="60"/>
        <end position="82"/>
    </location>
</feature>
<keyword evidence="1" id="KW-0472">Membrane</keyword>
<name>A0A1V5MI09_UNCT6</name>
<accession>A0A1V5MI09</accession>
<keyword evidence="1" id="KW-0812">Transmembrane</keyword>
<evidence type="ECO:0000313" key="2">
    <source>
        <dbReference type="EMBL" id="OPZ92863.1"/>
    </source>
</evidence>
<dbReference type="AlphaFoldDB" id="A0A1V5MI09"/>
<protein>
    <submittedName>
        <fullName evidence="2">Uncharacterized protein</fullName>
    </submittedName>
</protein>
<dbReference type="EMBL" id="MWAK01000062">
    <property type="protein sequence ID" value="OPZ92863.1"/>
    <property type="molecule type" value="Genomic_DNA"/>
</dbReference>
<comment type="caution">
    <text evidence="2">The sequence shown here is derived from an EMBL/GenBank/DDBJ whole genome shotgun (WGS) entry which is preliminary data.</text>
</comment>
<organism evidence="2">
    <name type="scientific">candidate division TA06 bacterium ADurb.Bin417</name>
    <dbReference type="NCBI Taxonomy" id="1852828"/>
    <lineage>
        <taxon>Bacteria</taxon>
        <taxon>Bacteria division TA06</taxon>
    </lineage>
</organism>
<keyword evidence="1" id="KW-1133">Transmembrane helix</keyword>